<evidence type="ECO:0000256" key="1">
    <source>
        <dbReference type="SAM" id="Phobius"/>
    </source>
</evidence>
<gene>
    <name evidence="2" type="ORF">Ahy_B03g062233</name>
</gene>
<organism evidence="2 3">
    <name type="scientific">Arachis hypogaea</name>
    <name type="common">Peanut</name>
    <dbReference type="NCBI Taxonomy" id="3818"/>
    <lineage>
        <taxon>Eukaryota</taxon>
        <taxon>Viridiplantae</taxon>
        <taxon>Streptophyta</taxon>
        <taxon>Embryophyta</taxon>
        <taxon>Tracheophyta</taxon>
        <taxon>Spermatophyta</taxon>
        <taxon>Magnoliopsida</taxon>
        <taxon>eudicotyledons</taxon>
        <taxon>Gunneridae</taxon>
        <taxon>Pentapetalae</taxon>
        <taxon>rosids</taxon>
        <taxon>fabids</taxon>
        <taxon>Fabales</taxon>
        <taxon>Fabaceae</taxon>
        <taxon>Papilionoideae</taxon>
        <taxon>50 kb inversion clade</taxon>
        <taxon>dalbergioids sensu lato</taxon>
        <taxon>Dalbergieae</taxon>
        <taxon>Pterocarpus clade</taxon>
        <taxon>Arachis</taxon>
    </lineage>
</organism>
<dbReference type="Proteomes" id="UP000289738">
    <property type="component" value="Chromosome B03"/>
</dbReference>
<evidence type="ECO:0000313" key="3">
    <source>
        <dbReference type="Proteomes" id="UP000289738"/>
    </source>
</evidence>
<feature type="transmembrane region" description="Helical" evidence="1">
    <location>
        <begin position="7"/>
        <end position="28"/>
    </location>
</feature>
<sequence>MLNYLKLTYSLIVFLIYESKFLYILWFMNLLNLDQPLYLLMNGMQSRVGSNLLEFIIFDHQLIINV</sequence>
<evidence type="ECO:0000313" key="2">
    <source>
        <dbReference type="EMBL" id="RYR17523.1"/>
    </source>
</evidence>
<proteinExistence type="predicted"/>
<name>A0A444ZTK4_ARAHY</name>
<keyword evidence="1" id="KW-1133">Transmembrane helix</keyword>
<accession>A0A444ZTK4</accession>
<keyword evidence="1" id="KW-0812">Transmembrane</keyword>
<comment type="caution">
    <text evidence="2">The sequence shown here is derived from an EMBL/GenBank/DDBJ whole genome shotgun (WGS) entry which is preliminary data.</text>
</comment>
<keyword evidence="3" id="KW-1185">Reference proteome</keyword>
<keyword evidence="1" id="KW-0472">Membrane</keyword>
<dbReference type="EMBL" id="SDMP01000013">
    <property type="protein sequence ID" value="RYR17523.1"/>
    <property type="molecule type" value="Genomic_DNA"/>
</dbReference>
<protein>
    <submittedName>
        <fullName evidence="2">Uncharacterized protein</fullName>
    </submittedName>
</protein>
<dbReference type="AlphaFoldDB" id="A0A444ZTK4"/>
<reference evidence="2 3" key="1">
    <citation type="submission" date="2019-01" db="EMBL/GenBank/DDBJ databases">
        <title>Sequencing of cultivated peanut Arachis hypogaea provides insights into genome evolution and oil improvement.</title>
        <authorList>
            <person name="Chen X."/>
        </authorList>
    </citation>
    <scope>NUCLEOTIDE SEQUENCE [LARGE SCALE GENOMIC DNA]</scope>
    <source>
        <strain evidence="3">cv. Fuhuasheng</strain>
        <tissue evidence="2">Leaves</tissue>
    </source>
</reference>